<dbReference type="NCBIfam" id="TIGR01297">
    <property type="entry name" value="CDF"/>
    <property type="match status" value="1"/>
</dbReference>
<dbReference type="InterPro" id="IPR002524">
    <property type="entry name" value="Cation_efflux"/>
</dbReference>
<evidence type="ECO:0000259" key="7">
    <source>
        <dbReference type="Pfam" id="PF01545"/>
    </source>
</evidence>
<evidence type="ECO:0000256" key="1">
    <source>
        <dbReference type="ARBA" id="ARBA00004141"/>
    </source>
</evidence>
<dbReference type="GO" id="GO:0005783">
    <property type="term" value="C:endoplasmic reticulum"/>
    <property type="evidence" value="ECO:0007669"/>
    <property type="project" value="TreeGrafter"/>
</dbReference>
<reference evidence="8 9" key="1">
    <citation type="submission" date="2023-10" db="EMBL/GenBank/DDBJ databases">
        <authorList>
            <person name="Maclean D."/>
            <person name="Macfadyen A."/>
        </authorList>
    </citation>
    <scope>NUCLEOTIDE SEQUENCE [LARGE SCALE GENOMIC DNA]</scope>
</reference>
<keyword evidence="2" id="KW-0813">Transport</keyword>
<feature type="transmembrane region" description="Helical" evidence="6">
    <location>
        <begin position="252"/>
        <end position="278"/>
    </location>
</feature>
<keyword evidence="4 6" id="KW-1133">Transmembrane helix</keyword>
<comment type="caution">
    <text evidence="8">The sequence shown here is derived from an EMBL/GenBank/DDBJ whole genome shotgun (WGS) entry which is preliminary data.</text>
</comment>
<dbReference type="Gene3D" id="1.20.1510.10">
    <property type="entry name" value="Cation efflux protein transmembrane domain"/>
    <property type="match status" value="1"/>
</dbReference>
<evidence type="ECO:0000313" key="9">
    <source>
        <dbReference type="Proteomes" id="UP001314263"/>
    </source>
</evidence>
<dbReference type="Proteomes" id="UP001314263">
    <property type="component" value="Unassembled WGS sequence"/>
</dbReference>
<keyword evidence="5 6" id="KW-0472">Membrane</keyword>
<dbReference type="PANTHER" id="PTHR13414:SF9">
    <property type="entry name" value="PROTON-COUPLED ZINC ANTIPORTER SLC30A9, MITOCHONDRIAL"/>
    <property type="match status" value="1"/>
</dbReference>
<feature type="transmembrane region" description="Helical" evidence="6">
    <location>
        <begin position="216"/>
        <end position="240"/>
    </location>
</feature>
<protein>
    <recommendedName>
        <fullName evidence="7">Cation efflux protein transmembrane domain-containing protein</fullName>
    </recommendedName>
</protein>
<dbReference type="GO" id="GO:0006882">
    <property type="term" value="P:intracellular zinc ion homeostasis"/>
    <property type="evidence" value="ECO:0007669"/>
    <property type="project" value="TreeGrafter"/>
</dbReference>
<proteinExistence type="predicted"/>
<evidence type="ECO:0000256" key="5">
    <source>
        <dbReference type="ARBA" id="ARBA00023136"/>
    </source>
</evidence>
<evidence type="ECO:0000256" key="4">
    <source>
        <dbReference type="ARBA" id="ARBA00022989"/>
    </source>
</evidence>
<feature type="domain" description="Cation efflux protein transmembrane" evidence="7">
    <location>
        <begin position="149"/>
        <end position="360"/>
    </location>
</feature>
<dbReference type="Pfam" id="PF01545">
    <property type="entry name" value="Cation_efflux"/>
    <property type="match status" value="1"/>
</dbReference>
<dbReference type="GO" id="GO:0016020">
    <property type="term" value="C:membrane"/>
    <property type="evidence" value="ECO:0007669"/>
    <property type="project" value="UniProtKB-SubCell"/>
</dbReference>
<dbReference type="InterPro" id="IPR027469">
    <property type="entry name" value="Cation_efflux_TMD_sf"/>
</dbReference>
<dbReference type="EMBL" id="CAUYUE010000003">
    <property type="protein sequence ID" value="CAK0751675.1"/>
    <property type="molecule type" value="Genomic_DNA"/>
</dbReference>
<dbReference type="InterPro" id="IPR058533">
    <property type="entry name" value="Cation_efflux_TM"/>
</dbReference>
<keyword evidence="3 6" id="KW-0812">Transmembrane</keyword>
<evidence type="ECO:0000256" key="6">
    <source>
        <dbReference type="SAM" id="Phobius"/>
    </source>
</evidence>
<dbReference type="AlphaFoldDB" id="A0AAV1HXG9"/>
<keyword evidence="9" id="KW-1185">Reference proteome</keyword>
<accession>A0AAV1HXG9</accession>
<name>A0AAV1HXG9_9CHLO</name>
<dbReference type="PANTHER" id="PTHR13414">
    <property type="entry name" value="HUEL-CATION TRANSPORTER"/>
    <property type="match status" value="1"/>
</dbReference>
<sequence>MLGSLLGFSIRYRTSGLPLVRTIHKAQSMRCSFAHHTVRPYCNGLSSAPAKSAVYSSPVTRMYHSSMQRGLCKHHSRPGALHQGYGWQQLRPPILWHGLCSGRREEEEDTLEPGQLRVAQSASSMVPPLPLTLGTLKEKQAYERELRTVTVAITANVVIFVAKLVTYMVSGSSAMLAETVHSVVDTLNQALLRVGIVRSKRAPTKTHPYGYMKDKFVWSLVSAVGIFCLGAGVTCAHGVSSLMSPPPHLEHLGYGLAVLGVSIVVEGYSLLVATRAVLQGAQAMGITFWEYLRRGMDPTTVAVMMEDGAAVTGLLIAGASTCMVHLTGNPVYDAVGSITISGLLGCTAIFLIQQNRSLLLGRAMNNRDMQKVLLHLRKDPVVKAVYDAKSEEIGPNIFRFKAEIEFNGERIVEHHMERMGGKEQLLEQMYSAMATKRDETVDLALRSYGRDMVGALGAEVDRLETEIQQVMPSIRHIDLETDRGRHDKRALNKGFYSVPFDPLKTVPC</sequence>
<gene>
    <name evidence="8" type="ORF">CVIRNUC_002086</name>
</gene>
<comment type="subcellular location">
    <subcellularLocation>
        <location evidence="1">Membrane</location>
        <topology evidence="1">Multi-pass membrane protein</topology>
    </subcellularLocation>
</comment>
<feature type="transmembrane region" description="Helical" evidence="6">
    <location>
        <begin position="149"/>
        <end position="169"/>
    </location>
</feature>
<dbReference type="GO" id="GO:0008324">
    <property type="term" value="F:monoatomic cation transmembrane transporter activity"/>
    <property type="evidence" value="ECO:0007669"/>
    <property type="project" value="InterPro"/>
</dbReference>
<evidence type="ECO:0000313" key="8">
    <source>
        <dbReference type="EMBL" id="CAK0751675.1"/>
    </source>
</evidence>
<evidence type="ECO:0000256" key="3">
    <source>
        <dbReference type="ARBA" id="ARBA00022692"/>
    </source>
</evidence>
<evidence type="ECO:0000256" key="2">
    <source>
        <dbReference type="ARBA" id="ARBA00022448"/>
    </source>
</evidence>
<dbReference type="GO" id="GO:0006829">
    <property type="term" value="P:zinc ion transport"/>
    <property type="evidence" value="ECO:0007669"/>
    <property type="project" value="InterPro"/>
</dbReference>
<dbReference type="SUPFAM" id="SSF161111">
    <property type="entry name" value="Cation efflux protein transmembrane domain-like"/>
    <property type="match status" value="1"/>
</dbReference>
<dbReference type="InterPro" id="IPR040177">
    <property type="entry name" value="SLC30A9"/>
</dbReference>
<feature type="transmembrane region" description="Helical" evidence="6">
    <location>
        <begin position="331"/>
        <end position="352"/>
    </location>
</feature>
<organism evidence="8 9">
    <name type="scientific">Coccomyxa viridis</name>
    <dbReference type="NCBI Taxonomy" id="1274662"/>
    <lineage>
        <taxon>Eukaryota</taxon>
        <taxon>Viridiplantae</taxon>
        <taxon>Chlorophyta</taxon>
        <taxon>core chlorophytes</taxon>
        <taxon>Trebouxiophyceae</taxon>
        <taxon>Trebouxiophyceae incertae sedis</taxon>
        <taxon>Coccomyxaceae</taxon>
        <taxon>Coccomyxa</taxon>
    </lineage>
</organism>